<evidence type="ECO:0000313" key="2">
    <source>
        <dbReference type="Proteomes" id="UP000656723"/>
    </source>
</evidence>
<dbReference type="PANTHER" id="PTHR40658">
    <property type="match status" value="1"/>
</dbReference>
<dbReference type="PIRSF" id="PIRSF031551">
    <property type="entry name" value="DUF1706"/>
    <property type="match status" value="1"/>
</dbReference>
<organism evidence="1 2">
    <name type="scientific">Citrobacter amalonaticus</name>
    <dbReference type="NCBI Taxonomy" id="35703"/>
    <lineage>
        <taxon>Bacteria</taxon>
        <taxon>Pseudomonadati</taxon>
        <taxon>Pseudomonadota</taxon>
        <taxon>Gammaproteobacteria</taxon>
        <taxon>Enterobacterales</taxon>
        <taxon>Enterobacteriaceae</taxon>
        <taxon>Citrobacter</taxon>
    </lineage>
</organism>
<sequence>MGVPQTKSELLYAIEKNFGKLTDCFTAIPPEQTSDKTMEGHAKGTQMSVCNLVAYLLGWHTLVIKWITRESQGLPVDFPETGYQWNQLGLLAQKFYADYRDLDYSALLIELQSAKDEIIQLINARTDHELYDSPWYGKWTMGRMISLNTSSPYVNASGRLRKWAKNKSQLTPL</sequence>
<comment type="caution">
    <text evidence="1">The sequence shown here is derived from an EMBL/GenBank/DDBJ whole genome shotgun (WGS) entry which is preliminary data.</text>
</comment>
<accession>A0A8I0SZ62</accession>
<evidence type="ECO:0000313" key="1">
    <source>
        <dbReference type="EMBL" id="MBE0128939.1"/>
    </source>
</evidence>
<proteinExistence type="predicted"/>
<dbReference type="InterPro" id="IPR012550">
    <property type="entry name" value="DUF1706"/>
</dbReference>
<reference evidence="1" key="1">
    <citation type="submission" date="2019-07" db="EMBL/GenBank/DDBJ databases">
        <title>KPC-2 carbapenem resistent Enterobacterales isolates from Germany.</title>
        <authorList>
            <person name="Yao Y."/>
            <person name="Falgenhauer L."/>
            <person name="Imirzalioglu C."/>
            <person name="Chakraborty T."/>
        </authorList>
    </citation>
    <scope>NUCLEOTIDE SEQUENCE</scope>
    <source>
        <strain evidence="1">CA13304</strain>
    </source>
</reference>
<dbReference type="EMBL" id="VKME01000009">
    <property type="protein sequence ID" value="MBE0128939.1"/>
    <property type="molecule type" value="Genomic_DNA"/>
</dbReference>
<dbReference type="RefSeq" id="WP_102601985.1">
    <property type="nucleotide sequence ID" value="NZ_JADVIC010000004.1"/>
</dbReference>
<protein>
    <submittedName>
        <fullName evidence="1">ClbS/DfsB family four-helix bundle protein</fullName>
    </submittedName>
</protein>
<name>A0A8I0SZ62_CITAM</name>
<dbReference type="AlphaFoldDB" id="A0A8I0SZ62"/>
<gene>
    <name evidence="1" type="ORF">FOT72_13155</name>
</gene>
<dbReference type="InterPro" id="IPR034660">
    <property type="entry name" value="DinB/YfiT-like"/>
</dbReference>
<dbReference type="PANTHER" id="PTHR40658:SF3">
    <property type="entry name" value="CLBS_DFSB FAMILY FOUR-HELIX BUNDLE PROTEIN"/>
    <property type="match status" value="1"/>
</dbReference>
<dbReference type="Proteomes" id="UP000656723">
    <property type="component" value="Unassembled WGS sequence"/>
</dbReference>
<dbReference type="Pfam" id="PF08020">
    <property type="entry name" value="DUF1706"/>
    <property type="match status" value="1"/>
</dbReference>
<dbReference type="Gene3D" id="1.20.120.450">
    <property type="entry name" value="dinb family like domain"/>
    <property type="match status" value="1"/>
</dbReference>